<dbReference type="SMART" id="SM00064">
    <property type="entry name" value="FYVE"/>
    <property type="match status" value="1"/>
</dbReference>
<dbReference type="Pfam" id="PF13621">
    <property type="entry name" value="Cupin_8"/>
    <property type="match status" value="1"/>
</dbReference>
<evidence type="ECO:0000256" key="1">
    <source>
        <dbReference type="ARBA" id="ARBA00004123"/>
    </source>
</evidence>
<dbReference type="Gene3D" id="3.40.850.10">
    <property type="entry name" value="Kinesin motor domain"/>
    <property type="match status" value="1"/>
</dbReference>
<dbReference type="SUPFAM" id="SSF56281">
    <property type="entry name" value="Metallo-hydrolase/oxidoreductase"/>
    <property type="match status" value="1"/>
</dbReference>
<evidence type="ECO:0000313" key="26">
    <source>
        <dbReference type="Proteomes" id="UP000053237"/>
    </source>
</evidence>
<dbReference type="GO" id="GO:0051015">
    <property type="term" value="F:actin filament binding"/>
    <property type="evidence" value="ECO:0007669"/>
    <property type="project" value="TreeGrafter"/>
</dbReference>
<dbReference type="EMBL" id="CAIX01000022">
    <property type="protein sequence ID" value="CCI41617.1"/>
    <property type="molecule type" value="Genomic_DNA"/>
</dbReference>
<evidence type="ECO:0000256" key="3">
    <source>
        <dbReference type="ARBA" id="ARBA00010304"/>
    </source>
</evidence>
<dbReference type="GO" id="GO:0007015">
    <property type="term" value="P:actin filament organization"/>
    <property type="evidence" value="ECO:0007669"/>
    <property type="project" value="TreeGrafter"/>
</dbReference>
<dbReference type="Gene3D" id="1.20.5.4820">
    <property type="match status" value="1"/>
</dbReference>
<dbReference type="Gene3D" id="1.10.10.820">
    <property type="match status" value="1"/>
</dbReference>
<keyword evidence="15" id="KW-0539">Nucleus</keyword>
<accession>A0A024G4L6</accession>
<dbReference type="InterPro" id="IPR003892">
    <property type="entry name" value="CUE"/>
</dbReference>
<dbReference type="Gene3D" id="3.40.50.12650">
    <property type="match status" value="1"/>
</dbReference>
<dbReference type="Pfam" id="PF00364">
    <property type="entry name" value="Biotin_lipoyl"/>
    <property type="match status" value="1"/>
</dbReference>
<dbReference type="OrthoDB" id="71736at2759"/>
<dbReference type="SMART" id="SM00546">
    <property type="entry name" value="CUE"/>
    <property type="match status" value="1"/>
</dbReference>
<keyword evidence="11 18" id="KW-0518">Myosin</keyword>
<dbReference type="FunFam" id="3.40.50.12650:FF:000001">
    <property type="entry name" value="DNA cross-link repair 1A"/>
    <property type="match status" value="1"/>
</dbReference>
<evidence type="ECO:0000256" key="17">
    <source>
        <dbReference type="PROSITE-ProRule" id="PRU00091"/>
    </source>
</evidence>
<keyword evidence="14" id="KW-0234">DNA repair</keyword>
<evidence type="ECO:0000256" key="8">
    <source>
        <dbReference type="ARBA" id="ARBA00022771"/>
    </source>
</evidence>
<dbReference type="Gene3D" id="1.20.58.530">
    <property type="match status" value="1"/>
</dbReference>
<feature type="domain" description="CUE" evidence="22">
    <location>
        <begin position="1197"/>
        <end position="1240"/>
    </location>
</feature>
<dbReference type="InterPro" id="IPR027417">
    <property type="entry name" value="P-loop_NTPase"/>
</dbReference>
<evidence type="ECO:0000256" key="18">
    <source>
        <dbReference type="PROSITE-ProRule" id="PRU00782"/>
    </source>
</evidence>
<dbReference type="Gene3D" id="3.30.40.10">
    <property type="entry name" value="Zinc/RING finger domain, C3HC4 (zinc finger)"/>
    <property type="match status" value="1"/>
</dbReference>
<dbReference type="CDD" id="cd00065">
    <property type="entry name" value="FYVE_like_SF"/>
    <property type="match status" value="1"/>
</dbReference>
<dbReference type="InterPro" id="IPR001609">
    <property type="entry name" value="Myosin_head_motor_dom-like"/>
</dbReference>
<dbReference type="SUPFAM" id="SSF55781">
    <property type="entry name" value="GAF domain-like"/>
    <property type="match status" value="1"/>
</dbReference>
<dbReference type="InterPro" id="IPR011053">
    <property type="entry name" value="Single_hybrid_motif"/>
</dbReference>
<feature type="compositionally biased region" description="Polar residues" evidence="19">
    <location>
        <begin position="766"/>
        <end position="778"/>
    </location>
</feature>
<dbReference type="PROSITE" id="PS51140">
    <property type="entry name" value="CUE"/>
    <property type="match status" value="1"/>
</dbReference>
<evidence type="ECO:0000259" key="24">
    <source>
        <dbReference type="PROSITE" id="PS51456"/>
    </source>
</evidence>
<evidence type="ECO:0000259" key="20">
    <source>
        <dbReference type="PROSITE" id="PS50178"/>
    </source>
</evidence>
<dbReference type="GO" id="GO:0008270">
    <property type="term" value="F:zinc ion binding"/>
    <property type="evidence" value="ECO:0007669"/>
    <property type="project" value="UniProtKB-KW"/>
</dbReference>
<gene>
    <name evidence="25" type="ORF">BN9_024010</name>
</gene>
<dbReference type="GO" id="GO:0016020">
    <property type="term" value="C:membrane"/>
    <property type="evidence" value="ECO:0007669"/>
    <property type="project" value="TreeGrafter"/>
</dbReference>
<dbReference type="EC" id="1.14.11.27" evidence="4"/>
<dbReference type="PRINTS" id="PR00193">
    <property type="entry name" value="MYOSINHEAVY"/>
</dbReference>
<dbReference type="PROSITE" id="PS50178">
    <property type="entry name" value="ZF_FYVE"/>
    <property type="match status" value="1"/>
</dbReference>
<feature type="region of interest" description="Actin-binding" evidence="18">
    <location>
        <begin position="2557"/>
        <end position="2579"/>
    </location>
</feature>
<dbReference type="InterPro" id="IPR000306">
    <property type="entry name" value="Znf_FYVE"/>
</dbReference>
<dbReference type="Gene3D" id="3.60.15.10">
    <property type="entry name" value="Ribonuclease Z/Hydroxyacylglutathione hydrolase-like"/>
    <property type="match status" value="1"/>
</dbReference>
<dbReference type="InterPro" id="IPR036866">
    <property type="entry name" value="RibonucZ/Hydroxyglut_hydro"/>
</dbReference>
<dbReference type="Pfam" id="PF00063">
    <property type="entry name" value="Myosin_head"/>
    <property type="match status" value="1"/>
</dbReference>
<reference evidence="25 26" key="1">
    <citation type="submission" date="2012-05" db="EMBL/GenBank/DDBJ databases">
        <title>Recombination and specialization in a pathogen metapopulation.</title>
        <authorList>
            <person name="Gardiner A."/>
            <person name="Kemen E."/>
            <person name="Schultz-Larsen T."/>
            <person name="MacLean D."/>
            <person name="Van Oosterhout C."/>
            <person name="Jones J.D.G."/>
        </authorList>
    </citation>
    <scope>NUCLEOTIDE SEQUENCE [LARGE SCALE GENOMIC DNA]</scope>
    <source>
        <strain evidence="25 26">Ac Nc2</strain>
    </source>
</reference>
<feature type="domain" description="Lipoyl-binding" evidence="21">
    <location>
        <begin position="678"/>
        <end position="753"/>
    </location>
</feature>
<evidence type="ECO:0000256" key="12">
    <source>
        <dbReference type="ARBA" id="ARBA00023175"/>
    </source>
</evidence>
<feature type="binding site" evidence="18">
    <location>
        <begin position="2023"/>
        <end position="2030"/>
    </location>
    <ligand>
        <name>ATP</name>
        <dbReference type="ChEBI" id="CHEBI:30616"/>
    </ligand>
</feature>
<dbReference type="InterPro" id="IPR000089">
    <property type="entry name" value="Biotin_lipoyl"/>
</dbReference>
<evidence type="ECO:0000259" key="21">
    <source>
        <dbReference type="PROSITE" id="PS50968"/>
    </source>
</evidence>
<dbReference type="InterPro" id="IPR017455">
    <property type="entry name" value="Znf_FYVE-rel"/>
</dbReference>
<evidence type="ECO:0000256" key="9">
    <source>
        <dbReference type="ARBA" id="ARBA00022833"/>
    </source>
</evidence>
<dbReference type="CDD" id="cd14900">
    <property type="entry name" value="MYSc_Myo39"/>
    <property type="match status" value="1"/>
</dbReference>
<keyword evidence="8 17" id="KW-0863">Zinc-finger</keyword>
<comment type="subcellular location">
    <subcellularLocation>
        <location evidence="1">Nucleus</location>
    </subcellularLocation>
</comment>
<feature type="compositionally biased region" description="Basic and acidic residues" evidence="19">
    <location>
        <begin position="1395"/>
        <end position="1405"/>
    </location>
</feature>
<protein>
    <recommendedName>
        <fullName evidence="4">[histone H3]-dimethyl-L-lysine(36) demethylase</fullName>
        <ecNumber evidence="4">1.14.11.27</ecNumber>
    </recommendedName>
</protein>
<dbReference type="SUPFAM" id="SSF57903">
    <property type="entry name" value="FYVE/PHD zinc finger"/>
    <property type="match status" value="1"/>
</dbReference>
<dbReference type="STRING" id="65357.A0A024G4L6"/>
<name>A0A024G4L6_9STRA</name>
<evidence type="ECO:0000256" key="4">
    <source>
        <dbReference type="ARBA" id="ARBA00013246"/>
    </source>
</evidence>
<dbReference type="PROSITE" id="PS51456">
    <property type="entry name" value="MYOSIN_MOTOR"/>
    <property type="match status" value="1"/>
</dbReference>
<dbReference type="PROSITE" id="PS50968">
    <property type="entry name" value="BIOTINYL_LIPOYL"/>
    <property type="match status" value="1"/>
</dbReference>
<dbReference type="InterPro" id="IPR029016">
    <property type="entry name" value="GAF-like_dom_sf"/>
</dbReference>
<evidence type="ECO:0000256" key="15">
    <source>
        <dbReference type="ARBA" id="ARBA00023242"/>
    </source>
</evidence>
<evidence type="ECO:0000256" key="2">
    <source>
        <dbReference type="ARBA" id="ARBA00008037"/>
    </source>
</evidence>
<dbReference type="InterPro" id="IPR013083">
    <property type="entry name" value="Znf_RING/FYVE/PHD"/>
</dbReference>
<dbReference type="InterPro" id="IPR014710">
    <property type="entry name" value="RmlC-like_jellyroll"/>
</dbReference>
<dbReference type="SUPFAM" id="SSF51230">
    <property type="entry name" value="Single hybrid motif"/>
    <property type="match status" value="1"/>
</dbReference>
<keyword evidence="13 18" id="KW-0009">Actin-binding</keyword>
<feature type="domain" description="JmjC" evidence="23">
    <location>
        <begin position="3403"/>
        <end position="3570"/>
    </location>
</feature>
<dbReference type="InterPro" id="IPR036961">
    <property type="entry name" value="Kinesin_motor_dom_sf"/>
</dbReference>
<dbReference type="Gene3D" id="2.40.50.100">
    <property type="match status" value="1"/>
</dbReference>
<feature type="region of interest" description="Disordered" evidence="19">
    <location>
        <begin position="748"/>
        <end position="778"/>
    </location>
</feature>
<dbReference type="GO" id="GO:0005524">
    <property type="term" value="F:ATP binding"/>
    <property type="evidence" value="ECO:0007669"/>
    <property type="project" value="UniProtKB-UniRule"/>
</dbReference>
<dbReference type="GO" id="GO:0000146">
    <property type="term" value="F:microfilament motor activity"/>
    <property type="evidence" value="ECO:0007669"/>
    <property type="project" value="TreeGrafter"/>
</dbReference>
<evidence type="ECO:0000256" key="16">
    <source>
        <dbReference type="ARBA" id="ARBA00047915"/>
    </source>
</evidence>
<evidence type="ECO:0000256" key="19">
    <source>
        <dbReference type="SAM" id="MobiDB-lite"/>
    </source>
</evidence>
<evidence type="ECO:0000256" key="10">
    <source>
        <dbReference type="ARBA" id="ARBA00022840"/>
    </source>
</evidence>
<keyword evidence="12 18" id="KW-0505">Motor protein</keyword>
<dbReference type="CDD" id="cd06849">
    <property type="entry name" value="lipoyl_domain"/>
    <property type="match status" value="1"/>
</dbReference>
<feature type="domain" description="FYVE-type" evidence="20">
    <location>
        <begin position="2934"/>
        <end position="2989"/>
    </location>
</feature>
<feature type="domain" description="Myosin motor" evidence="24">
    <location>
        <begin position="1893"/>
        <end position="2709"/>
    </location>
</feature>
<dbReference type="Gene3D" id="2.60.120.10">
    <property type="entry name" value="Jelly Rolls"/>
    <property type="match status" value="1"/>
</dbReference>
<dbReference type="GO" id="GO:0016459">
    <property type="term" value="C:myosin complex"/>
    <property type="evidence" value="ECO:0007669"/>
    <property type="project" value="UniProtKB-KW"/>
</dbReference>
<evidence type="ECO:0000256" key="14">
    <source>
        <dbReference type="ARBA" id="ARBA00023204"/>
    </source>
</evidence>
<dbReference type="GO" id="GO:0043130">
    <property type="term" value="F:ubiquitin binding"/>
    <property type="evidence" value="ECO:0007669"/>
    <property type="project" value="InterPro"/>
</dbReference>
<dbReference type="InterPro" id="IPR011011">
    <property type="entry name" value="Znf_FYVE_PHD"/>
</dbReference>
<keyword evidence="26" id="KW-1185">Reference proteome</keyword>
<keyword evidence="10 18" id="KW-0067">ATP-binding</keyword>
<dbReference type="SUPFAM" id="SSF51197">
    <property type="entry name" value="Clavaminate synthase-like"/>
    <property type="match status" value="1"/>
</dbReference>
<dbReference type="PANTHER" id="PTHR13140:SF845">
    <property type="entry name" value="MYOSIN-LIKE PROTEIN"/>
    <property type="match status" value="1"/>
</dbReference>
<feature type="region of interest" description="Disordered" evidence="19">
    <location>
        <begin position="2062"/>
        <end position="2082"/>
    </location>
</feature>
<comment type="similarity">
    <text evidence="2">Belongs to the JHDM1 histone demethylase family.</text>
</comment>
<dbReference type="SUPFAM" id="SSF52540">
    <property type="entry name" value="P-loop containing nucleoside triphosphate hydrolases"/>
    <property type="match status" value="1"/>
</dbReference>
<evidence type="ECO:0000256" key="7">
    <source>
        <dbReference type="ARBA" id="ARBA00022763"/>
    </source>
</evidence>
<dbReference type="CDD" id="cd16273">
    <property type="entry name" value="SNM1A-1C-like_MBL-fold"/>
    <property type="match status" value="1"/>
</dbReference>
<evidence type="ECO:0000313" key="25">
    <source>
        <dbReference type="EMBL" id="CCI41617.1"/>
    </source>
</evidence>
<feature type="compositionally biased region" description="Low complexity" evidence="19">
    <location>
        <begin position="751"/>
        <end position="765"/>
    </location>
</feature>
<comment type="similarity">
    <text evidence="3">Belongs to the DNA repair metallo-beta-lactamase (DRMBL) family.</text>
</comment>
<organism evidence="25 26">
    <name type="scientific">Albugo candida</name>
    <dbReference type="NCBI Taxonomy" id="65357"/>
    <lineage>
        <taxon>Eukaryota</taxon>
        <taxon>Sar</taxon>
        <taxon>Stramenopiles</taxon>
        <taxon>Oomycota</taxon>
        <taxon>Peronosporomycetes</taxon>
        <taxon>Albuginales</taxon>
        <taxon>Albuginaceae</taxon>
        <taxon>Albugo</taxon>
    </lineage>
</organism>
<dbReference type="Gene3D" id="3.30.450.40">
    <property type="match status" value="1"/>
</dbReference>
<dbReference type="InterPro" id="IPR011084">
    <property type="entry name" value="DRMBL"/>
</dbReference>
<dbReference type="SMART" id="SM00242">
    <property type="entry name" value="MYSc"/>
    <property type="match status" value="1"/>
</dbReference>
<evidence type="ECO:0000256" key="5">
    <source>
        <dbReference type="ARBA" id="ARBA00022723"/>
    </source>
</evidence>
<dbReference type="GO" id="GO:0006281">
    <property type="term" value="P:DNA repair"/>
    <property type="evidence" value="ECO:0007669"/>
    <property type="project" value="UniProtKB-KW"/>
</dbReference>
<comment type="catalytic activity">
    <reaction evidence="16">
        <text>N(6),N(6)-dimethyl-L-lysyl(36)-[histone H3] + 2 2-oxoglutarate + 2 O2 = L-lysyl(36)-[histone H3] + 2 formaldehyde + 2 succinate + 2 CO2</text>
        <dbReference type="Rhea" id="RHEA:42032"/>
        <dbReference type="Rhea" id="RHEA-COMP:9785"/>
        <dbReference type="Rhea" id="RHEA-COMP:9787"/>
        <dbReference type="ChEBI" id="CHEBI:15379"/>
        <dbReference type="ChEBI" id="CHEBI:16526"/>
        <dbReference type="ChEBI" id="CHEBI:16810"/>
        <dbReference type="ChEBI" id="CHEBI:16842"/>
        <dbReference type="ChEBI" id="CHEBI:29969"/>
        <dbReference type="ChEBI" id="CHEBI:30031"/>
        <dbReference type="ChEBI" id="CHEBI:61976"/>
        <dbReference type="EC" id="1.14.11.27"/>
    </reaction>
</comment>
<evidence type="ECO:0000256" key="6">
    <source>
        <dbReference type="ARBA" id="ARBA00022741"/>
    </source>
</evidence>
<sequence length="3570" mass="405663">MNPINDYFGMNTANVATDESNEVDHGPTQLMTDLVDPVTAKREQSHNAEAASPRRNGIESEIVCVVCDGDITGLSIIGRNVHINRCLDNQLQQLGAGSKKRQLLEAHNTTTVVEWHCPHCAINLSNYSDDRRLVHVNLCLDRGTSEQLKYTSTHRESIEIETDLTPSNNQIASTLKNRDISACNTCGVNLTKKTLVARVTHIKQCSKRQTRSRLLVPHRSGSVEENMNSLTTDSTFGFVKPSDARDEIRQTVESTSNIKQAARNAFDIMMKGSQALKKMSKFQPAQFSRFDSSGKSWKKPKLESESAKKMSDIKCPEFKIICGTKPQFIVDGFRFANKNLSSVYFLTHFHSDHYVGLTKKFDAGTIYCSQITANLVMMKLRVDAKYICIVELNTPTIIHGVEVIFLDANHCPGACIILFRQKNGMSFLHTGDFRYHPRMLHYPALRSFVDQESTGNETHRLSGVYLDTTYLKSKFDFSPQETVIKHVVELVEKHYSTQRQMYIFGTYTIGKERVFMEVAKHFGKKMCVSKEKFRVLSCYGWDENNMDYLTTNSGDTCFFVMPMHSLRMDRLPGLLRSYTNRFDKIIAFRPTGWTFQGVDASLSKMQRDPSDRFRVYGIPYSEHSSFSELCQFVKAFKPKTIIPTVNCRSRHQMTEQVDLIRRARQTLLHAQFARFLAVHNVNVPSMGDSISEGTLVEVLKGKGEYVQEDQVVAVLETDKLSVDVRSPVAGTIVTYHANLDDSVGVGKPLLSVDDSQTSQQSQDTVMQKSPSPPSTSVSEKVIKQSAEQVEATSIRRTPLIQFLGKRMAEKSVPILEEFVRALQSFDDDTNSLSIWEYSIQTQESILPQIDSFFTEAFSVQSSLIIARYRQNPIPKRMTTFAGVIYALYSEINNALDRDAKRPLSNEQFDALSGDCGLLHLTRLMPFCQLFGAVNESAGLSLLNRISTLFPRSFQSMIDELNSLYKEYLENAHNELVSMPSRSKITIRNVWITNLFGATLSFASFTASEQCTMNLVGLGLLERGIEQEDVSDFSTSQLLGPKSIVAALMRCYESDLPQFVQKVSESVQAKEEVANLRQSVANVRLQLLNTLGFIIKATTEIECKIERRGEILLELVSLLVSLSTAEVSEQGTYIADLWTIMGFKNVIVPFLREAHIDEDRISCLKAIIMAVPQRGAHTPGNGQSNGQAVLQHNLTPKVDGRMIQSIKELFPTFGDGFTELLLIKNEYNVERAINQMLEGDPLLIDSEAPPESLQRSDREYARLLATLSNQPGKKELSGLYSSNATSDNGSRVWLGKKAQDEDYDPQVARYDPNLADLTKRLNEMHTLEQSELADDTPDVTCKIDEYDDEYDDEFDDEITIKASSEVETLDDILAYNRRVRAKEEEDAYWKSMRNPNHIDSREKSSGEEADEIDESKQRENNTETSNSMNESKTPPNTANPPASKRSRARDTANKSKKANHHRKERAFKKRGNFDEEALQIKAPTAMMRFVDTLRYHRPTEEERSYLAVPSCKERLCMHELQDILICCGARKGFRFTSEEIRSFRYVTQHLNSFYARLDTAFVTMPLQVSRYRFENSATRIQDNPQLFRIMDLDSDEILNRIHSEEERICFQAFHFQWLAQQYLVHFDHLRNSIEGIRHRFQSSEWHCISERSSRDLVDPVDVEIEAKTQHPFPSFLYVLVQKYHREKRNQATLWTPSLPWQPVDSIAALADFIIDFLWPTSGMPLPLSFGEIESVRFLLRILKVELNSIESLCHRVILPQVGRGHTTRKGFQKLVYQFLVTVCRVDFIYTRESLSKLFAVMLKVGVMVEVNVATNKSESISSEKHECDWAPAVVIDRYMSPIDTNGAILVIEMESTLEIKEFLVPEDPLQWIPELRPYSDPNGHRPQNENDTAEQVEDLTNLKQLDSFSILATLESRFSQKKIYTNTGSILLAINPFQGMPSLYHSSQMTHYLAHFEALNTSPVVPMDNPAYRASDSPASPTRLSTNGSKILPPHIYQVAGEAFRAMRNPLTGRPTNQSILVSGESGSGKTESTKFLMEYLARAGDPQNRLSTVSNRSSALSTASTASATTNLQSSTSSKNNSASSYSLSIAAKVLQTNILLESFGNARTLRNDNSSRFGKFIKLHFTQHGKLIGASIQTYLLEKVRLVSQTAQERNYHIFYEMMLGASEDERKRWRLSPCLTASLTQKEKEAEAFVAFRYLNQSGCVERRDAVQERKMYKKVIAAMSDIGFTSDEIQGTFDLLAALLHIGNLTFAHEDVGTMDASSTTDLSPQSVQSRDSAAFLLSVDANQLEKALSARKIRAGSDFVSVKLSAEQANNARDAFTKSLYSRLFDWLVWKMNAFFKADTVEKSHSSTRYIGILDIFGFEVFPQNSFEQLCINFANETLQQQFNEYVFKMEQKEYEAQGVDWKYVEYSDNQEVLNLISQRPTGILPLIDEECLMPKGNDTTLASKLYRELDTHPRFLASRTQKAKGMFVVAHYAGDVEYSTSGFLDKNKDLLHQEAVDLFLNVPREGNFVRLLCEFGNSFPRAKSSPRSRASVSKQRGASVCWQFKEQLSDLLETLRQTNPHYVRCLKPNDSCSPELYDRDRVLHQLKCNGVMEAVRVARAGFPVRILHEEFLARYFSLRFDKKRRTQANADTRGLSANSLVIATVRDLLQDVWVLMSKSLPAPNNSDEFASMCLAMGMQMGISKTFLKKKAYEQLEALRLQSIRKHMIVVYSSIVCNHARRRFLRLRRAIIVLQSVYRLRKYQAQTRAHKRSVINAHAVKMQSFVRMVYYRTQYRKLVQAVRVLQCRYRYQKHRECQRCSKEKTLQFQDSYIASSESSMESFLLSNDVEGEETSPLRASDFLENSSDRISTIAKMDTNGRKSIRPLRTSRLTRTFSDQPQEIMELSQISTKSSHLSDTVLRTTRSSRAVALPRLDIVQQAQWINDDDRFGCHICNKRFSVFRRKHHCRACGEVICGTCSLYHRIQNRSTRICVSCVAFHSLDSPTASVLRPNSNSNGLASSASQSPFEVSDPSSDGLWINPWPEPPYPDNESERLVVLRELNIRDLALSGKFNMYCEVAAKTMKCPIAYVSIVEETEQILVANIGMAHSVLPREMSFCAHTICQASVLVVLDTRSDTRFRENPMVKGEKGTVKIRYYAGATIFSVDGHALGTVAVFDTKPRREVDQDHIGMLQHLSFLASEKMMQIVSALLLHVLLYQFNWVKTPLKNVSSPSLFDKRPIQQPLETYPNDIPNLYECDIAVLRYRCDLDEQLGCRAYPQLFPSGDIFNNWSPYRPESIPIKTYSSVCRFNISSPYEFRLAKMFRNMQVPFVVYGVPELEGVVGKWTDEYLADRMRSVALDVHITKDAHYMHYDTKVAKNKAHARPYARVKWTYLEFQNAIRNASQRVFYYMTLHNALLRKKLYFIPRDLTFFTDENLYGDFFVPDRGNANLTCRFGMQGNIVQGHVDSGMNMIAMVRGRKRYVLAPPSVCSCLGLATSGGHARHTLIDWGNLDRTSEIGRLASECPATEIVVSAGDLLYIPPLWYHHIVSLDESIQCNDRSGRAARQLEFAFIAKCLHLNE</sequence>
<evidence type="ECO:0000259" key="22">
    <source>
        <dbReference type="PROSITE" id="PS51140"/>
    </source>
</evidence>
<evidence type="ECO:0000256" key="13">
    <source>
        <dbReference type="ARBA" id="ARBA00023203"/>
    </source>
</evidence>
<proteinExistence type="inferred from homology"/>
<dbReference type="InterPro" id="IPR041667">
    <property type="entry name" value="Cupin_8"/>
</dbReference>
<evidence type="ECO:0000259" key="23">
    <source>
        <dbReference type="PROSITE" id="PS51184"/>
    </source>
</evidence>
<dbReference type="InterPro" id="IPR003347">
    <property type="entry name" value="JmjC_dom"/>
</dbReference>
<dbReference type="GO" id="GO:0140680">
    <property type="term" value="F:histone H3K36me/H3K36me2 demethylase activity"/>
    <property type="evidence" value="ECO:0007669"/>
    <property type="project" value="UniProtKB-EC"/>
</dbReference>
<dbReference type="Pfam" id="PF07522">
    <property type="entry name" value="DRMBL"/>
    <property type="match status" value="1"/>
</dbReference>
<feature type="region of interest" description="Disordered" evidence="19">
    <location>
        <begin position="2009"/>
        <end position="2030"/>
    </location>
</feature>
<dbReference type="Proteomes" id="UP000053237">
    <property type="component" value="Unassembled WGS sequence"/>
</dbReference>
<feature type="region of interest" description="Disordered" evidence="19">
    <location>
        <begin position="1390"/>
        <end position="1471"/>
    </location>
</feature>
<feature type="compositionally biased region" description="Basic residues" evidence="19">
    <location>
        <begin position="1453"/>
        <end position="1469"/>
    </location>
</feature>
<feature type="compositionally biased region" description="Low complexity" evidence="19">
    <location>
        <begin position="1421"/>
        <end position="1432"/>
    </location>
</feature>
<dbReference type="Pfam" id="PF02845">
    <property type="entry name" value="CUE"/>
    <property type="match status" value="1"/>
</dbReference>
<dbReference type="GO" id="GO:0005737">
    <property type="term" value="C:cytoplasm"/>
    <property type="evidence" value="ECO:0007669"/>
    <property type="project" value="TreeGrafter"/>
</dbReference>
<dbReference type="GO" id="GO:0005634">
    <property type="term" value="C:nucleus"/>
    <property type="evidence" value="ECO:0007669"/>
    <property type="project" value="UniProtKB-SubCell"/>
</dbReference>
<dbReference type="Pfam" id="PF01363">
    <property type="entry name" value="FYVE"/>
    <property type="match status" value="1"/>
</dbReference>
<keyword evidence="7" id="KW-0227">DNA damage</keyword>
<comment type="caution">
    <text evidence="25">The sequence shown here is derived from an EMBL/GenBank/DDBJ whole genome shotgun (WGS) entry which is preliminary data.</text>
</comment>
<dbReference type="PROSITE" id="PS50096">
    <property type="entry name" value="IQ"/>
    <property type="match status" value="1"/>
</dbReference>
<keyword evidence="9" id="KW-0862">Zinc</keyword>
<evidence type="ECO:0000256" key="11">
    <source>
        <dbReference type="ARBA" id="ARBA00023123"/>
    </source>
</evidence>
<dbReference type="Gene3D" id="1.20.120.720">
    <property type="entry name" value="Myosin VI head, motor domain, U50 subdomain"/>
    <property type="match status" value="1"/>
</dbReference>
<dbReference type="PROSITE" id="PS51184">
    <property type="entry name" value="JMJC"/>
    <property type="match status" value="1"/>
</dbReference>
<keyword evidence="5" id="KW-0479">Metal-binding</keyword>
<dbReference type="PANTHER" id="PTHR13140">
    <property type="entry name" value="MYOSIN"/>
    <property type="match status" value="1"/>
</dbReference>
<dbReference type="Gene3D" id="1.10.8.10">
    <property type="entry name" value="DNA helicase RuvA subunit, C-terminal domain"/>
    <property type="match status" value="1"/>
</dbReference>
<dbReference type="InParanoid" id="A0A024G4L6"/>
<comment type="similarity">
    <text evidence="18">Belongs to the TRAFAC class myosin-kinesin ATPase superfamily. Myosin family.</text>
</comment>
<keyword evidence="6 18" id="KW-0547">Nucleotide-binding</keyword>